<evidence type="ECO:0000256" key="2">
    <source>
        <dbReference type="SAM" id="Phobius"/>
    </source>
</evidence>
<dbReference type="Proteomes" id="UP000525987">
    <property type="component" value="Unassembled WGS sequence"/>
</dbReference>
<dbReference type="EMBL" id="JACHXM010000025">
    <property type="protein sequence ID" value="MBB3142663.1"/>
    <property type="molecule type" value="Genomic_DNA"/>
</dbReference>
<dbReference type="Pfam" id="PF11391">
    <property type="entry name" value="DUF2798"/>
    <property type="match status" value="1"/>
</dbReference>
<feature type="transmembrane region" description="Helical" evidence="2">
    <location>
        <begin position="26"/>
        <end position="49"/>
    </location>
</feature>
<evidence type="ECO:0000313" key="4">
    <source>
        <dbReference type="Proteomes" id="UP000525987"/>
    </source>
</evidence>
<keyword evidence="2" id="KW-0472">Membrane</keyword>
<organism evidence="3 4">
    <name type="scientific">Halomonas organivorans</name>
    <dbReference type="NCBI Taxonomy" id="257772"/>
    <lineage>
        <taxon>Bacteria</taxon>
        <taxon>Pseudomonadati</taxon>
        <taxon>Pseudomonadota</taxon>
        <taxon>Gammaproteobacteria</taxon>
        <taxon>Oceanospirillales</taxon>
        <taxon>Halomonadaceae</taxon>
        <taxon>Halomonas</taxon>
    </lineage>
</organism>
<keyword evidence="4" id="KW-1185">Reference proteome</keyword>
<evidence type="ECO:0000256" key="1">
    <source>
        <dbReference type="SAM" id="MobiDB-lite"/>
    </source>
</evidence>
<keyword evidence="2" id="KW-0812">Transmembrane</keyword>
<proteinExistence type="predicted"/>
<accession>A0A7W5C2Q3</accession>
<sequence length="98" mass="10635">MSTPSSSQRTADGNVTRPRRGIPPRFAPLVFAFYMSALMTLLMSLVITAVNGGLGPDYLAAVGRAYVRAMPVAFLGVLTVRPLVLRLVKWTLAGEEQR</sequence>
<dbReference type="InterPro" id="IPR021529">
    <property type="entry name" value="DUF2798"/>
</dbReference>
<dbReference type="AlphaFoldDB" id="A0A7W5C2Q3"/>
<reference evidence="3 4" key="1">
    <citation type="submission" date="2020-08" db="EMBL/GenBank/DDBJ databases">
        <title>Genomic Encyclopedia of Type Strains, Phase III (KMG-III): the genomes of soil and plant-associated and newly described type strains.</title>
        <authorList>
            <person name="Whitman W."/>
        </authorList>
    </citation>
    <scope>NUCLEOTIDE SEQUENCE [LARGE SCALE GENOMIC DNA]</scope>
    <source>
        <strain evidence="3 4">CECT 5995</strain>
    </source>
</reference>
<name>A0A7W5C2Q3_9GAMM</name>
<feature type="region of interest" description="Disordered" evidence="1">
    <location>
        <begin position="1"/>
        <end position="22"/>
    </location>
</feature>
<feature type="compositionally biased region" description="Polar residues" evidence="1">
    <location>
        <begin position="1"/>
        <end position="13"/>
    </location>
</feature>
<keyword evidence="2" id="KW-1133">Transmembrane helix</keyword>
<gene>
    <name evidence="3" type="ORF">FHR96_003563</name>
</gene>
<comment type="caution">
    <text evidence="3">The sequence shown here is derived from an EMBL/GenBank/DDBJ whole genome shotgun (WGS) entry which is preliminary data.</text>
</comment>
<dbReference type="RefSeq" id="WP_183389029.1">
    <property type="nucleotide sequence ID" value="NZ_JACHXM010000025.1"/>
</dbReference>
<evidence type="ECO:0000313" key="3">
    <source>
        <dbReference type="EMBL" id="MBB3142663.1"/>
    </source>
</evidence>
<feature type="transmembrane region" description="Helical" evidence="2">
    <location>
        <begin position="69"/>
        <end position="88"/>
    </location>
</feature>
<protein>
    <recommendedName>
        <fullName evidence="5">DUF2798 domain-containing protein</fullName>
    </recommendedName>
</protein>
<evidence type="ECO:0008006" key="5">
    <source>
        <dbReference type="Google" id="ProtNLM"/>
    </source>
</evidence>